<sequence>MDETGITTVQKPNRIIARNGQRQVGALTSAERGTLVTVAMAANAVGNTLPPMFVFRRQRYQDHFIRDGPMGCVGAGNASGWMEATQFLKFLKHFQSFTRVSFDNKVLLLLDNHPSHITIEALDFCKENGIIVLSFPPHCSHKLQPLDRSVHGPLKKHVNTAYRPMPAVNSIQEPSPESGVQSNTVESNLEPVIQQTSSPHEEQETPKEIRAIPSPSSETVSLVPEIIPGDNLVLFDPLDIGQESQLNTSDNEPMEIRASTPLREITNISPHSTSVLDPKPSTSNGTKPSIFSPESDRPLPKAPPRKTTNRGRKKRQTAIYTDTPEKDAIQKEAEEAEKRKKAKQI</sequence>
<evidence type="ECO:0000259" key="2">
    <source>
        <dbReference type="Pfam" id="PF03184"/>
    </source>
</evidence>
<dbReference type="GO" id="GO:0003677">
    <property type="term" value="F:DNA binding"/>
    <property type="evidence" value="ECO:0007669"/>
    <property type="project" value="TreeGrafter"/>
</dbReference>
<feature type="domain" description="DDE-1" evidence="2">
    <location>
        <begin position="36"/>
        <end position="161"/>
    </location>
</feature>
<feature type="compositionally biased region" description="Basic residues" evidence="1">
    <location>
        <begin position="303"/>
        <end position="316"/>
    </location>
</feature>
<dbReference type="RefSeq" id="XP_022834565.1">
    <property type="nucleotide sequence ID" value="XM_022978797.1"/>
</dbReference>
<feature type="region of interest" description="Disordered" evidence="1">
    <location>
        <begin position="193"/>
        <end position="220"/>
    </location>
</feature>
<dbReference type="OrthoDB" id="4327074at2759"/>
<dbReference type="PANTHER" id="PTHR19303">
    <property type="entry name" value="TRANSPOSON"/>
    <property type="match status" value="1"/>
</dbReference>
<proteinExistence type="predicted"/>
<feature type="compositionally biased region" description="Basic and acidic residues" evidence="1">
    <location>
        <begin position="323"/>
        <end position="338"/>
    </location>
</feature>
<protein>
    <submittedName>
        <fullName evidence="4">Uncharacterized protein LOC111362221</fullName>
    </submittedName>
</protein>
<name>A0A9J7ETP3_SPOLT</name>
<dbReference type="InterPro" id="IPR004875">
    <property type="entry name" value="DDE_SF_endonuclease_dom"/>
</dbReference>
<reference evidence="4" key="1">
    <citation type="submission" date="2025-08" db="UniProtKB">
        <authorList>
            <consortium name="RefSeq"/>
        </authorList>
    </citation>
    <scope>IDENTIFICATION</scope>
    <source>
        <strain evidence="4">Ishihara</strain>
        <tissue evidence="4">Whole body</tissue>
    </source>
</reference>
<evidence type="ECO:0000313" key="4">
    <source>
        <dbReference type="RefSeq" id="XP_022834565.1"/>
    </source>
</evidence>
<feature type="compositionally biased region" description="Basic and acidic residues" evidence="1">
    <location>
        <begin position="199"/>
        <end position="210"/>
    </location>
</feature>
<dbReference type="GO" id="GO:0005634">
    <property type="term" value="C:nucleus"/>
    <property type="evidence" value="ECO:0007669"/>
    <property type="project" value="TreeGrafter"/>
</dbReference>
<feature type="region of interest" description="Disordered" evidence="1">
    <location>
        <begin position="260"/>
        <end position="345"/>
    </location>
</feature>
<dbReference type="KEGG" id="sliu:111362221"/>
<dbReference type="AlphaFoldDB" id="A0A9J7ETP3"/>
<evidence type="ECO:0000313" key="3">
    <source>
        <dbReference type="Proteomes" id="UP000301870"/>
    </source>
</evidence>
<dbReference type="InterPro" id="IPR036397">
    <property type="entry name" value="RNaseH_sf"/>
</dbReference>
<evidence type="ECO:0000256" key="1">
    <source>
        <dbReference type="SAM" id="MobiDB-lite"/>
    </source>
</evidence>
<dbReference type="InterPro" id="IPR050863">
    <property type="entry name" value="CenT-Element_Derived"/>
</dbReference>
<keyword evidence="3" id="KW-1185">Reference proteome</keyword>
<dbReference type="Proteomes" id="UP000301870">
    <property type="component" value="Unplaced"/>
</dbReference>
<organism evidence="3 4">
    <name type="scientific">Spodoptera litura</name>
    <name type="common">Asian cotton leafworm</name>
    <dbReference type="NCBI Taxonomy" id="69820"/>
    <lineage>
        <taxon>Eukaryota</taxon>
        <taxon>Metazoa</taxon>
        <taxon>Ecdysozoa</taxon>
        <taxon>Arthropoda</taxon>
        <taxon>Hexapoda</taxon>
        <taxon>Insecta</taxon>
        <taxon>Pterygota</taxon>
        <taxon>Neoptera</taxon>
        <taxon>Endopterygota</taxon>
        <taxon>Lepidoptera</taxon>
        <taxon>Glossata</taxon>
        <taxon>Ditrysia</taxon>
        <taxon>Noctuoidea</taxon>
        <taxon>Noctuidae</taxon>
        <taxon>Amphipyrinae</taxon>
        <taxon>Spodoptera</taxon>
    </lineage>
</organism>
<feature type="compositionally biased region" description="Polar residues" evidence="1">
    <location>
        <begin position="266"/>
        <end position="289"/>
    </location>
</feature>
<accession>A0A9J7ETP3</accession>
<dbReference type="GeneID" id="111362221"/>
<dbReference type="Gene3D" id="3.30.420.10">
    <property type="entry name" value="Ribonuclease H-like superfamily/Ribonuclease H"/>
    <property type="match status" value="1"/>
</dbReference>
<dbReference type="Pfam" id="PF03184">
    <property type="entry name" value="DDE_1"/>
    <property type="match status" value="1"/>
</dbReference>
<dbReference type="PANTHER" id="PTHR19303:SF74">
    <property type="entry name" value="POGO TRANSPOSABLE ELEMENT WITH KRAB DOMAIN"/>
    <property type="match status" value="1"/>
</dbReference>
<gene>
    <name evidence="4" type="primary">LOC111362221</name>
</gene>